<evidence type="ECO:0000256" key="1">
    <source>
        <dbReference type="ARBA" id="ARBA00022460"/>
    </source>
</evidence>
<dbReference type="PANTHER" id="PTHR12236">
    <property type="entry name" value="STRUCTURAL CONTITUENT OF CUTICLE"/>
    <property type="match status" value="1"/>
</dbReference>
<evidence type="ECO:0000256" key="2">
    <source>
        <dbReference type="ARBA" id="ARBA00022729"/>
    </source>
</evidence>
<proteinExistence type="predicted"/>
<feature type="chain" id="PRO_5035878052" evidence="5">
    <location>
        <begin position="26"/>
        <end position="563"/>
    </location>
</feature>
<dbReference type="InterPro" id="IPR000618">
    <property type="entry name" value="Insect_cuticle"/>
</dbReference>
<dbReference type="InterPro" id="IPR031311">
    <property type="entry name" value="CHIT_BIND_RR_consensus"/>
</dbReference>
<feature type="compositionally biased region" description="Polar residues" evidence="4">
    <location>
        <begin position="157"/>
        <end position="177"/>
    </location>
</feature>
<feature type="compositionally biased region" description="Basic residues" evidence="4">
    <location>
        <begin position="146"/>
        <end position="156"/>
    </location>
</feature>
<dbReference type="GO" id="GO:0042302">
    <property type="term" value="F:structural constituent of cuticle"/>
    <property type="evidence" value="ECO:0007669"/>
    <property type="project" value="UniProtKB-UniRule"/>
</dbReference>
<feature type="compositionally biased region" description="Basic and acidic residues" evidence="4">
    <location>
        <begin position="180"/>
        <end position="190"/>
    </location>
</feature>
<feature type="signal peptide" evidence="5">
    <location>
        <begin position="1"/>
        <end position="25"/>
    </location>
</feature>
<reference evidence="6" key="1">
    <citation type="submission" date="2022-03" db="EMBL/GenBank/DDBJ databases">
        <authorList>
            <person name="Lindestad O."/>
        </authorList>
    </citation>
    <scope>NUCLEOTIDE SEQUENCE</scope>
</reference>
<accession>A0A8S4RG42</accession>
<dbReference type="Proteomes" id="UP000838756">
    <property type="component" value="Unassembled WGS sequence"/>
</dbReference>
<dbReference type="AlphaFoldDB" id="A0A8S4RG42"/>
<organism evidence="6 7">
    <name type="scientific">Pararge aegeria aegeria</name>
    <dbReference type="NCBI Taxonomy" id="348720"/>
    <lineage>
        <taxon>Eukaryota</taxon>
        <taxon>Metazoa</taxon>
        <taxon>Ecdysozoa</taxon>
        <taxon>Arthropoda</taxon>
        <taxon>Hexapoda</taxon>
        <taxon>Insecta</taxon>
        <taxon>Pterygota</taxon>
        <taxon>Neoptera</taxon>
        <taxon>Endopterygota</taxon>
        <taxon>Lepidoptera</taxon>
        <taxon>Glossata</taxon>
        <taxon>Ditrysia</taxon>
        <taxon>Papilionoidea</taxon>
        <taxon>Nymphalidae</taxon>
        <taxon>Satyrinae</taxon>
        <taxon>Satyrini</taxon>
        <taxon>Parargina</taxon>
        <taxon>Pararge</taxon>
    </lineage>
</organism>
<protein>
    <submittedName>
        <fullName evidence="6">Jg19113 protein</fullName>
    </submittedName>
</protein>
<feature type="region of interest" description="Disordered" evidence="4">
    <location>
        <begin position="119"/>
        <end position="193"/>
    </location>
</feature>
<gene>
    <name evidence="6" type="primary">jg19113</name>
    <name evidence="6" type="ORF">PAEG_LOCUS13699</name>
</gene>
<dbReference type="EMBL" id="CAKXAJ010025194">
    <property type="protein sequence ID" value="CAH2236240.1"/>
    <property type="molecule type" value="Genomic_DNA"/>
</dbReference>
<evidence type="ECO:0000256" key="4">
    <source>
        <dbReference type="SAM" id="MobiDB-lite"/>
    </source>
</evidence>
<dbReference type="PROSITE" id="PS00233">
    <property type="entry name" value="CHIT_BIND_RR_1"/>
    <property type="match status" value="1"/>
</dbReference>
<dbReference type="InterPro" id="IPR051217">
    <property type="entry name" value="Insect_Cuticle_Struc_Prot"/>
</dbReference>
<evidence type="ECO:0000256" key="5">
    <source>
        <dbReference type="SAM" id="SignalP"/>
    </source>
</evidence>
<name>A0A8S4RG42_9NEOP</name>
<keyword evidence="7" id="KW-1185">Reference proteome</keyword>
<keyword evidence="2 5" id="KW-0732">Signal</keyword>
<sequence length="563" mass="63812">MAQLRVTNVKSIAAALLLTIHIALSAKPNPRPVFESINEQSRIDDSVRLSSSPGILPYGNPLAGNSKQNARIHANNQQAMFNAERMRQHKAQLQRWSKGPRMVDSYMQAYHDSQENHQLAWEKQQATSKDIPVTMAPVTRSQGRPARQRIVQRKRISPNTDSPPRNAQETSSPANRVQKQRLEPPRRGETRFLQVSEPTKITKADAVIKDTRNRNHRSYGSADYHQNLEPKRYKTVYVSPTPSYEQGVTIKPNGNAGITQTNEPTNLYTASIPSHAKQTYPNIVNSLQPLQDIQVLNSLLNKNPTDQLSEFNALLNNDKTPDDITKGVPVDFYFYLRDPTQQPLTQNYDNIKYSQLPQKYASAFEPETNPKDHKPITEEVDDIEDPNKGPVMFNLQPVPPTIVPDQTKTTKSNNYYKVEVASQTISTGPKHIKGEYYVKQENDPHYESLTYGYQPIYKETDDSKSEMYLHHNAEPTGVQHLLEDGTETSAFGDDNLQYAANYDFGYRVRDQESGNYYGHREAKQGKSTKGSYHVLLPDGRMQLVKYSAGPSGFHADITYDHLQ</sequence>
<dbReference type="GO" id="GO:0005615">
    <property type="term" value="C:extracellular space"/>
    <property type="evidence" value="ECO:0007669"/>
    <property type="project" value="TreeGrafter"/>
</dbReference>
<dbReference type="OrthoDB" id="6595597at2759"/>
<keyword evidence="1 3" id="KW-0193">Cuticle</keyword>
<dbReference type="Pfam" id="PF00379">
    <property type="entry name" value="Chitin_bind_4"/>
    <property type="match status" value="1"/>
</dbReference>
<evidence type="ECO:0000256" key="3">
    <source>
        <dbReference type="PROSITE-ProRule" id="PRU00497"/>
    </source>
</evidence>
<comment type="caution">
    <text evidence="6">The sequence shown here is derived from an EMBL/GenBank/DDBJ whole genome shotgun (WGS) entry which is preliminary data.</text>
</comment>
<dbReference type="PROSITE" id="PS51155">
    <property type="entry name" value="CHIT_BIND_RR_2"/>
    <property type="match status" value="1"/>
</dbReference>
<evidence type="ECO:0000313" key="6">
    <source>
        <dbReference type="EMBL" id="CAH2236240.1"/>
    </source>
</evidence>
<evidence type="ECO:0000313" key="7">
    <source>
        <dbReference type="Proteomes" id="UP000838756"/>
    </source>
</evidence>
<dbReference type="PANTHER" id="PTHR12236:SF79">
    <property type="entry name" value="CUTICULAR PROTEIN 50CB-RELATED"/>
    <property type="match status" value="1"/>
</dbReference>
<dbReference type="GO" id="GO:0031012">
    <property type="term" value="C:extracellular matrix"/>
    <property type="evidence" value="ECO:0007669"/>
    <property type="project" value="TreeGrafter"/>
</dbReference>